<dbReference type="PANTHER" id="PTHR10359:SF18">
    <property type="entry name" value="ENDONUCLEASE III"/>
    <property type="match status" value="1"/>
</dbReference>
<protein>
    <recommendedName>
        <fullName evidence="12">Endonuclease III</fullName>
        <ecNumber evidence="12">4.2.99.18</ecNumber>
    </recommendedName>
    <alternativeName>
        <fullName evidence="12">DNA-(apurinic or apyrimidinic site) lyase</fullName>
    </alternativeName>
</protein>
<dbReference type="InterPro" id="IPR003651">
    <property type="entry name" value="Endonuclease3_FeS-loop_motif"/>
</dbReference>
<keyword evidence="5 12" id="KW-0378">Hydrolase</keyword>
<dbReference type="HAMAP" id="MF_00942">
    <property type="entry name" value="Nth"/>
    <property type="match status" value="1"/>
</dbReference>
<evidence type="ECO:0000256" key="3">
    <source>
        <dbReference type="ARBA" id="ARBA00022723"/>
    </source>
</evidence>
<evidence type="ECO:0000256" key="8">
    <source>
        <dbReference type="ARBA" id="ARBA00023125"/>
    </source>
</evidence>
<organism evidence="14 15">
    <name type="scientific">candidate division WWE3 bacterium CG_4_9_14_3_um_filter_34_6</name>
    <dbReference type="NCBI Taxonomy" id="1975079"/>
    <lineage>
        <taxon>Bacteria</taxon>
        <taxon>Katanobacteria</taxon>
    </lineage>
</organism>
<evidence type="ECO:0000256" key="7">
    <source>
        <dbReference type="ARBA" id="ARBA00023014"/>
    </source>
</evidence>
<keyword evidence="7 12" id="KW-0411">Iron-sulfur</keyword>
<dbReference type="PIRSF" id="PIRSF001435">
    <property type="entry name" value="Nth"/>
    <property type="match status" value="1"/>
</dbReference>
<keyword evidence="8 12" id="KW-0238">DNA-binding</keyword>
<name>A0A2M7X4S4_UNCKA</name>
<dbReference type="NCBIfam" id="TIGR01083">
    <property type="entry name" value="nth"/>
    <property type="match status" value="1"/>
</dbReference>
<dbReference type="AlphaFoldDB" id="A0A2M7X4S4"/>
<feature type="binding site" evidence="12">
    <location>
        <position position="208"/>
    </location>
    <ligand>
        <name>[4Fe-4S] cluster</name>
        <dbReference type="ChEBI" id="CHEBI:49883"/>
    </ligand>
</feature>
<dbReference type="InterPro" id="IPR011257">
    <property type="entry name" value="DNA_glycosylase"/>
</dbReference>
<dbReference type="InterPro" id="IPR003265">
    <property type="entry name" value="HhH-GPD_domain"/>
</dbReference>
<dbReference type="GO" id="GO:0046872">
    <property type="term" value="F:metal ion binding"/>
    <property type="evidence" value="ECO:0007669"/>
    <property type="project" value="UniProtKB-KW"/>
</dbReference>
<dbReference type="PROSITE" id="PS01155">
    <property type="entry name" value="ENDONUCLEASE_III_2"/>
    <property type="match status" value="1"/>
</dbReference>
<dbReference type="Gene3D" id="1.10.1670.10">
    <property type="entry name" value="Helix-hairpin-Helix base-excision DNA repair enzymes (C-terminal)"/>
    <property type="match status" value="1"/>
</dbReference>
<keyword evidence="3 12" id="KW-0479">Metal-binding</keyword>
<evidence type="ECO:0000256" key="11">
    <source>
        <dbReference type="ARBA" id="ARBA00023295"/>
    </source>
</evidence>
<dbReference type="PANTHER" id="PTHR10359">
    <property type="entry name" value="A/G-SPECIFIC ADENINE GLYCOSYLASE/ENDONUCLEASE III"/>
    <property type="match status" value="1"/>
</dbReference>
<keyword evidence="10 12" id="KW-0456">Lyase</keyword>
<proteinExistence type="inferred from homology"/>
<dbReference type="FunFam" id="1.10.340.30:FF:000001">
    <property type="entry name" value="Endonuclease III"/>
    <property type="match status" value="1"/>
</dbReference>
<dbReference type="InterPro" id="IPR004036">
    <property type="entry name" value="Endonuclease-III-like_CS2"/>
</dbReference>
<dbReference type="InterPro" id="IPR000445">
    <property type="entry name" value="HhH_motif"/>
</dbReference>
<evidence type="ECO:0000256" key="1">
    <source>
        <dbReference type="ARBA" id="ARBA00008343"/>
    </source>
</evidence>
<dbReference type="SMART" id="SM00525">
    <property type="entry name" value="FES"/>
    <property type="match status" value="1"/>
</dbReference>
<dbReference type="Pfam" id="PF00730">
    <property type="entry name" value="HhH-GPD"/>
    <property type="match status" value="1"/>
</dbReference>
<comment type="caution">
    <text evidence="14">The sequence shown here is derived from an EMBL/GenBank/DDBJ whole genome shotgun (WGS) entry which is preliminary data.</text>
</comment>
<evidence type="ECO:0000256" key="10">
    <source>
        <dbReference type="ARBA" id="ARBA00023239"/>
    </source>
</evidence>
<evidence type="ECO:0000256" key="6">
    <source>
        <dbReference type="ARBA" id="ARBA00023004"/>
    </source>
</evidence>
<dbReference type="GO" id="GO:0006285">
    <property type="term" value="P:base-excision repair, AP site formation"/>
    <property type="evidence" value="ECO:0007669"/>
    <property type="project" value="TreeGrafter"/>
</dbReference>
<feature type="binding site" evidence="12">
    <location>
        <position position="199"/>
    </location>
    <ligand>
        <name>[4Fe-4S] cluster</name>
        <dbReference type="ChEBI" id="CHEBI:49883"/>
    </ligand>
</feature>
<dbReference type="Pfam" id="PF00633">
    <property type="entry name" value="HHH"/>
    <property type="match status" value="1"/>
</dbReference>
<dbReference type="GO" id="GO:0003677">
    <property type="term" value="F:DNA binding"/>
    <property type="evidence" value="ECO:0007669"/>
    <property type="project" value="UniProtKB-UniRule"/>
</dbReference>
<dbReference type="GO" id="GO:0019104">
    <property type="term" value="F:DNA N-glycosylase activity"/>
    <property type="evidence" value="ECO:0007669"/>
    <property type="project" value="UniProtKB-UniRule"/>
</dbReference>
<reference evidence="15" key="1">
    <citation type="submission" date="2017-09" db="EMBL/GenBank/DDBJ databases">
        <title>Depth-based differentiation of microbial function through sediment-hosted aquifers and enrichment of novel symbionts in the deep terrestrial subsurface.</title>
        <authorList>
            <person name="Probst A.J."/>
            <person name="Ladd B."/>
            <person name="Jarett J.K."/>
            <person name="Geller-Mcgrath D.E."/>
            <person name="Sieber C.M.K."/>
            <person name="Emerson J.B."/>
            <person name="Anantharaman K."/>
            <person name="Thomas B.C."/>
            <person name="Malmstrom R."/>
            <person name="Stieglmeier M."/>
            <person name="Klingl A."/>
            <person name="Woyke T."/>
            <person name="Ryan C.M."/>
            <person name="Banfield J.F."/>
        </authorList>
    </citation>
    <scope>NUCLEOTIDE SEQUENCE [LARGE SCALE GENOMIC DNA]</scope>
</reference>
<dbReference type="GO" id="GO:0140078">
    <property type="term" value="F:class I DNA-(apurinic or apyrimidinic site) endonuclease activity"/>
    <property type="evidence" value="ECO:0007669"/>
    <property type="project" value="UniProtKB-EC"/>
</dbReference>
<comment type="similarity">
    <text evidence="1 12">Belongs to the Nth/MutY family.</text>
</comment>
<evidence type="ECO:0000256" key="12">
    <source>
        <dbReference type="HAMAP-Rule" id="MF_00942"/>
    </source>
</evidence>
<dbReference type="SMART" id="SM00478">
    <property type="entry name" value="ENDO3c"/>
    <property type="match status" value="1"/>
</dbReference>
<keyword evidence="9 12" id="KW-0234">DNA repair</keyword>
<dbReference type="GO" id="GO:0051539">
    <property type="term" value="F:4 iron, 4 sulfur cluster binding"/>
    <property type="evidence" value="ECO:0007669"/>
    <property type="project" value="UniProtKB-UniRule"/>
</dbReference>
<keyword evidence="14" id="KW-0540">Nuclease</keyword>
<dbReference type="EMBL" id="PFWY01000038">
    <property type="protein sequence ID" value="PJA41162.1"/>
    <property type="molecule type" value="Genomic_DNA"/>
</dbReference>
<keyword evidence="4 12" id="KW-0227">DNA damage</keyword>
<evidence type="ECO:0000313" key="15">
    <source>
        <dbReference type="Proteomes" id="UP000230683"/>
    </source>
</evidence>
<comment type="cofactor">
    <cofactor evidence="12">
        <name>[4Fe-4S] cluster</name>
        <dbReference type="ChEBI" id="CHEBI:49883"/>
    </cofactor>
    <text evidence="12">Binds 1 [4Fe-4S] cluster.</text>
</comment>
<evidence type="ECO:0000256" key="4">
    <source>
        <dbReference type="ARBA" id="ARBA00022763"/>
    </source>
</evidence>
<dbReference type="Proteomes" id="UP000230683">
    <property type="component" value="Unassembled WGS sequence"/>
</dbReference>
<evidence type="ECO:0000256" key="5">
    <source>
        <dbReference type="ARBA" id="ARBA00022801"/>
    </source>
</evidence>
<feature type="domain" description="HhH-GPD" evidence="13">
    <location>
        <begin position="38"/>
        <end position="190"/>
    </location>
</feature>
<dbReference type="InterPro" id="IPR023170">
    <property type="entry name" value="HhH_base_excis_C"/>
</dbReference>
<dbReference type="EC" id="4.2.99.18" evidence="12"/>
<dbReference type="Gene3D" id="1.10.340.30">
    <property type="entry name" value="Hypothetical protein, domain 2"/>
    <property type="match status" value="1"/>
</dbReference>
<sequence length="214" mass="24545">MPSDLKKILSILHTEYKNPKTELENWTNTTQFMVCVVLSAQATDKGVNKVTKSLFYKYKTLKDFANANLEDVEKLVSSINYYKTKSKRIIDACKFILSEFNGKFPTDIEKLIKIPGIGRKSANVIINEALNVQNQGIVVDTHVMRVTNRLKLQPYNNQKDAEKIESELKNIIPKNEWQFISNPFVLHGRYICKAKNPNCKNCKLNKICPSAFKI</sequence>
<evidence type="ECO:0000256" key="2">
    <source>
        <dbReference type="ARBA" id="ARBA00022485"/>
    </source>
</evidence>
<keyword evidence="2 12" id="KW-0004">4Fe-4S</keyword>
<accession>A0A2M7X4S4</accession>
<dbReference type="InterPro" id="IPR005759">
    <property type="entry name" value="Nth"/>
</dbReference>
<dbReference type="SUPFAM" id="SSF48150">
    <property type="entry name" value="DNA-glycosylase"/>
    <property type="match status" value="1"/>
</dbReference>
<keyword evidence="6 12" id="KW-0408">Iron</keyword>
<feature type="binding site" evidence="12">
    <location>
        <position position="192"/>
    </location>
    <ligand>
        <name>[4Fe-4S] cluster</name>
        <dbReference type="ChEBI" id="CHEBI:49883"/>
    </ligand>
</feature>
<comment type="function">
    <text evidence="12">DNA repair enzyme that has both DNA N-glycosylase activity and AP-lyase activity. The DNA N-glycosylase activity releases various damaged pyrimidines from DNA by cleaving the N-glycosidic bond, leaving an AP (apurinic/apyrimidinic) site. The AP-lyase activity cleaves the phosphodiester bond 3' to the AP site by a beta-elimination, leaving a 3'-terminal unsaturated sugar and a product with a terminal 5'-phosphate.</text>
</comment>
<comment type="catalytic activity">
    <reaction evidence="12">
        <text>2'-deoxyribonucleotide-(2'-deoxyribose 5'-phosphate)-2'-deoxyribonucleotide-DNA = a 3'-end 2'-deoxyribonucleotide-(2,3-dehydro-2,3-deoxyribose 5'-phosphate)-DNA + a 5'-end 5'-phospho-2'-deoxyribonucleoside-DNA + H(+)</text>
        <dbReference type="Rhea" id="RHEA:66592"/>
        <dbReference type="Rhea" id="RHEA-COMP:13180"/>
        <dbReference type="Rhea" id="RHEA-COMP:16897"/>
        <dbReference type="Rhea" id="RHEA-COMP:17067"/>
        <dbReference type="ChEBI" id="CHEBI:15378"/>
        <dbReference type="ChEBI" id="CHEBI:136412"/>
        <dbReference type="ChEBI" id="CHEBI:157695"/>
        <dbReference type="ChEBI" id="CHEBI:167181"/>
        <dbReference type="EC" id="4.2.99.18"/>
    </reaction>
</comment>
<evidence type="ECO:0000259" key="13">
    <source>
        <dbReference type="SMART" id="SM00478"/>
    </source>
</evidence>
<gene>
    <name evidence="12 14" type="primary">nth</name>
    <name evidence="14" type="ORF">CO178_00795</name>
</gene>
<keyword evidence="11 12" id="KW-0326">Glycosidase</keyword>
<dbReference type="CDD" id="cd00056">
    <property type="entry name" value="ENDO3c"/>
    <property type="match status" value="1"/>
</dbReference>
<evidence type="ECO:0000256" key="9">
    <source>
        <dbReference type="ARBA" id="ARBA00023204"/>
    </source>
</evidence>
<evidence type="ECO:0000313" key="14">
    <source>
        <dbReference type="EMBL" id="PJA41162.1"/>
    </source>
</evidence>
<dbReference type="FunFam" id="1.10.1670.10:FF:000001">
    <property type="entry name" value="Endonuclease III"/>
    <property type="match status" value="1"/>
</dbReference>
<keyword evidence="14" id="KW-0255">Endonuclease</keyword>
<feature type="binding site" evidence="12">
    <location>
        <position position="202"/>
    </location>
    <ligand>
        <name>[4Fe-4S] cluster</name>
        <dbReference type="ChEBI" id="CHEBI:49883"/>
    </ligand>
</feature>